<protein>
    <recommendedName>
        <fullName evidence="1">CREG-like beta-barrel domain-containing protein</fullName>
    </recommendedName>
</protein>
<dbReference type="InterPro" id="IPR012349">
    <property type="entry name" value="Split_barrel_FMN-bd"/>
</dbReference>
<dbReference type="Pfam" id="PF13883">
    <property type="entry name" value="CREG_beta-barrel"/>
    <property type="match status" value="1"/>
</dbReference>
<dbReference type="Gene3D" id="2.30.110.10">
    <property type="entry name" value="Electron Transport, Fmn-binding Protein, Chain A"/>
    <property type="match status" value="1"/>
</dbReference>
<organism evidence="2 3">
    <name type="scientific">Rehmannia glutinosa</name>
    <name type="common">Chinese foxglove</name>
    <dbReference type="NCBI Taxonomy" id="99300"/>
    <lineage>
        <taxon>Eukaryota</taxon>
        <taxon>Viridiplantae</taxon>
        <taxon>Streptophyta</taxon>
        <taxon>Embryophyta</taxon>
        <taxon>Tracheophyta</taxon>
        <taxon>Spermatophyta</taxon>
        <taxon>Magnoliopsida</taxon>
        <taxon>eudicotyledons</taxon>
        <taxon>Gunneridae</taxon>
        <taxon>Pentapetalae</taxon>
        <taxon>asterids</taxon>
        <taxon>lamiids</taxon>
        <taxon>Lamiales</taxon>
        <taxon>Orobanchaceae</taxon>
        <taxon>Rehmannieae</taxon>
        <taxon>Rehmannia</taxon>
    </lineage>
</organism>
<reference evidence="2 3" key="1">
    <citation type="journal article" date="2021" name="Comput. Struct. Biotechnol. J.">
        <title>De novo genome assembly of the potent medicinal plant Rehmannia glutinosa using nanopore technology.</title>
        <authorList>
            <person name="Ma L."/>
            <person name="Dong C."/>
            <person name="Song C."/>
            <person name="Wang X."/>
            <person name="Zheng X."/>
            <person name="Niu Y."/>
            <person name="Chen S."/>
            <person name="Feng W."/>
        </authorList>
    </citation>
    <scope>NUCLEOTIDE SEQUENCE [LARGE SCALE GENOMIC DNA]</scope>
    <source>
        <strain evidence="2">DH-2019</strain>
    </source>
</reference>
<dbReference type="Proteomes" id="UP001318860">
    <property type="component" value="Unassembled WGS sequence"/>
</dbReference>
<feature type="domain" description="CREG-like beta-barrel" evidence="1">
    <location>
        <begin position="14"/>
        <end position="177"/>
    </location>
</feature>
<proteinExistence type="predicted"/>
<evidence type="ECO:0000259" key="1">
    <source>
        <dbReference type="Pfam" id="PF13883"/>
    </source>
</evidence>
<comment type="caution">
    <text evidence="2">The sequence shown here is derived from an EMBL/GenBank/DDBJ whole genome shotgun (WGS) entry which is preliminary data.</text>
</comment>
<name>A0ABR0WGH9_REHGL</name>
<sequence length="179" mass="19507">MQYITSLITATAKPPPDNAAVFSRWFVNHSSWGVLMTVDGQGFPFGNVISSSDGGTGIPYFYLSTLYDPTGMNALKNSKSCFTLSETALGTCGQADPQFPKCAKIALSGDVLRELVSVEEDSKEAAFAEAALFANHPQLSGWPKGHNFTVFKLRLKNIFLVNKLAPARYVPIDDYFKAI</sequence>
<evidence type="ECO:0000313" key="3">
    <source>
        <dbReference type="Proteomes" id="UP001318860"/>
    </source>
</evidence>
<dbReference type="EMBL" id="JABTTQ020000011">
    <property type="protein sequence ID" value="KAK6145938.1"/>
    <property type="molecule type" value="Genomic_DNA"/>
</dbReference>
<dbReference type="SUPFAM" id="SSF50475">
    <property type="entry name" value="FMN-binding split barrel"/>
    <property type="match status" value="1"/>
</dbReference>
<evidence type="ECO:0000313" key="2">
    <source>
        <dbReference type="EMBL" id="KAK6145938.1"/>
    </source>
</evidence>
<dbReference type="PANTHER" id="PTHR13343:SF17">
    <property type="entry name" value="CELLULAR REPRESSOR OF E1A-STIMULATED GENES, ISOFORM A"/>
    <property type="match status" value="1"/>
</dbReference>
<keyword evidence="3" id="KW-1185">Reference proteome</keyword>
<accession>A0ABR0WGH9</accession>
<dbReference type="InterPro" id="IPR055343">
    <property type="entry name" value="CREG_beta-barrel"/>
</dbReference>
<gene>
    <name evidence="2" type="ORF">DH2020_019807</name>
</gene>
<dbReference type="PANTHER" id="PTHR13343">
    <property type="entry name" value="CREG1 PROTEIN"/>
    <property type="match status" value="1"/>
</dbReference>